<dbReference type="InterPro" id="IPR029063">
    <property type="entry name" value="SAM-dependent_MTases_sf"/>
</dbReference>
<dbReference type="CDD" id="cd02440">
    <property type="entry name" value="AdoMet_MTases"/>
    <property type="match status" value="1"/>
</dbReference>
<dbReference type="PANTHER" id="PTHR45036:SF1">
    <property type="entry name" value="METHYLTRANSFERASE LIKE 7A"/>
    <property type="match status" value="1"/>
</dbReference>
<accession>A0A6M2D565</accession>
<protein>
    <submittedName>
        <fullName evidence="3">Putative conserved protein with signal anchor</fullName>
    </submittedName>
</protein>
<keyword evidence="1" id="KW-1133">Transmembrane helix</keyword>
<evidence type="ECO:0000313" key="3">
    <source>
        <dbReference type="EMBL" id="NOV40367.1"/>
    </source>
</evidence>
<dbReference type="OrthoDB" id="6489458at2759"/>
<feature type="transmembrane region" description="Helical" evidence="1">
    <location>
        <begin position="21"/>
        <end position="40"/>
    </location>
</feature>
<dbReference type="InterPro" id="IPR052356">
    <property type="entry name" value="Thiol_S-MT"/>
</dbReference>
<dbReference type="AlphaFoldDB" id="A0A6M2D565"/>
<dbReference type="EMBL" id="GHWJ01007630">
    <property type="protein sequence ID" value="NOV40367.1"/>
    <property type="molecule type" value="Transcribed_RNA"/>
</dbReference>
<dbReference type="Gene3D" id="3.40.50.150">
    <property type="entry name" value="Vaccinia Virus protein VP39"/>
    <property type="match status" value="1"/>
</dbReference>
<dbReference type="VEuPathDB" id="VectorBase:LOC119178717"/>
<feature type="domain" description="Methyltransferase type 11" evidence="2">
    <location>
        <begin position="95"/>
        <end position="192"/>
    </location>
</feature>
<dbReference type="PANTHER" id="PTHR45036">
    <property type="entry name" value="METHYLTRANSFERASE LIKE 7B"/>
    <property type="match status" value="1"/>
</dbReference>
<dbReference type="InterPro" id="IPR013216">
    <property type="entry name" value="Methyltransf_11"/>
</dbReference>
<evidence type="ECO:0000259" key="2">
    <source>
        <dbReference type="Pfam" id="PF08241"/>
    </source>
</evidence>
<dbReference type="Pfam" id="PF08241">
    <property type="entry name" value="Methyltransf_11"/>
    <property type="match status" value="1"/>
</dbReference>
<keyword evidence="1" id="KW-0472">Membrane</keyword>
<dbReference type="SUPFAM" id="SSF53335">
    <property type="entry name" value="S-adenosyl-L-methionine-dependent methyltransferases"/>
    <property type="match status" value="1"/>
</dbReference>
<dbReference type="GO" id="GO:0008757">
    <property type="term" value="F:S-adenosylmethionine-dependent methyltransferase activity"/>
    <property type="evidence" value="ECO:0007669"/>
    <property type="project" value="InterPro"/>
</dbReference>
<reference evidence="3" key="1">
    <citation type="submission" date="2019-09" db="EMBL/GenBank/DDBJ databases">
        <title>Organ-specific transcriptomic study of the physiology of the cattle tick, Rhipicephalus microplus.</title>
        <authorList>
            <person name="Tirloni L."/>
            <person name="Braz G."/>
            <person name="Gandara A.C.P."/>
            <person name="Sabadin G.A."/>
            <person name="da Silva R.M."/>
            <person name="Guizzo M.G."/>
            <person name="Machado J.A."/>
            <person name="Costa E.P."/>
            <person name="Gomes H.F."/>
            <person name="Moraes J."/>
            <person name="Mota M.B.S."/>
            <person name="Mesquita R.D."/>
            <person name="Alvarenga P.H."/>
            <person name="Alves F."/>
            <person name="Seixas A."/>
            <person name="da Fonseca R.N."/>
            <person name="Fogaca A."/>
            <person name="Logullo C."/>
            <person name="Tanaka A."/>
            <person name="Daffre S."/>
            <person name="Termignoni C."/>
            <person name="Vaz I.S.Jr."/>
            <person name="Oliveira P.L."/>
            <person name="Ribeiro J.M."/>
        </authorList>
    </citation>
    <scope>NUCLEOTIDE SEQUENCE</scope>
    <source>
        <strain evidence="3">Porto Alegre</strain>
    </source>
</reference>
<keyword evidence="1" id="KW-0812">Transmembrane</keyword>
<organism evidence="3">
    <name type="scientific">Rhipicephalus microplus</name>
    <name type="common">Cattle tick</name>
    <name type="synonym">Boophilus microplus</name>
    <dbReference type="NCBI Taxonomy" id="6941"/>
    <lineage>
        <taxon>Eukaryota</taxon>
        <taxon>Metazoa</taxon>
        <taxon>Ecdysozoa</taxon>
        <taxon>Arthropoda</taxon>
        <taxon>Chelicerata</taxon>
        <taxon>Arachnida</taxon>
        <taxon>Acari</taxon>
        <taxon>Parasitiformes</taxon>
        <taxon>Ixodida</taxon>
        <taxon>Ixodoidea</taxon>
        <taxon>Ixodidae</taxon>
        <taxon>Rhipicephalinae</taxon>
        <taxon>Rhipicephalus</taxon>
        <taxon>Boophilus</taxon>
    </lineage>
</organism>
<sequence length="263" mass="29636">MPTRTQSVITIGRKWSRLLRNYALLGLVGILGILLLPLLIVSHRFQESFFAFVYVILQRHMNDEVSEIRRFLMSHLDSLSSQEPSLKAHGSVRVLEVGAAYGPNLEFVERPIEYSVVEPNRSFKDSFMENIKKNSKVELKWLIFGHGENMSMLPDGHFDAVVLFYVLCSAKDGSKLLSECKRVLKKGGHFLFAEHVAHKKGTLSRFIQDLLTPLTKNFGCGCHLNRESGVLLRSAGFSRIDINTADINVPLMFSHNIYGVATA</sequence>
<evidence type="ECO:0000256" key="1">
    <source>
        <dbReference type="SAM" id="Phobius"/>
    </source>
</evidence>
<proteinExistence type="predicted"/>
<name>A0A6M2D565_RHIMP</name>